<dbReference type="CDD" id="cd05825">
    <property type="entry name" value="LbH_wcaF_like"/>
    <property type="match status" value="1"/>
</dbReference>
<reference evidence="4 5" key="1">
    <citation type="submission" date="2018-02" db="EMBL/GenBank/DDBJ databases">
        <title>The draft genome of Phyllobacterium sp. 1N-3.</title>
        <authorList>
            <person name="Liu L."/>
            <person name="Li L."/>
            <person name="Zhang X."/>
            <person name="Wang T."/>
            <person name="Liang L."/>
        </authorList>
    </citation>
    <scope>NUCLEOTIDE SEQUENCE [LARGE SCALE GENOMIC DNA]</scope>
    <source>
        <strain evidence="4 5">1N-3</strain>
    </source>
</reference>
<comment type="caution">
    <text evidence="4">The sequence shown here is derived from an EMBL/GenBank/DDBJ whole genome shotgun (WGS) entry which is preliminary data.</text>
</comment>
<keyword evidence="5" id="KW-1185">Reference proteome</keyword>
<dbReference type="AlphaFoldDB" id="A0A2S9IM76"/>
<comment type="similarity">
    <text evidence="1">Belongs to the transferase hexapeptide repeat family.</text>
</comment>
<evidence type="ECO:0000256" key="2">
    <source>
        <dbReference type="ARBA" id="ARBA00022679"/>
    </source>
</evidence>
<accession>A0A2S9IM76</accession>
<gene>
    <name evidence="4" type="ORF">C5748_20265</name>
</gene>
<keyword evidence="3" id="KW-0472">Membrane</keyword>
<sequence length="199" mass="21578">MPMLSRYSDPHSLPSASAPLLGGPTFALRHRLMRLVWSAAWLLLAAWTPSFMWRWRGLILRAFGAQIHRTAIVRGSARIWWPAHLCMGAHSSLGPGAICYNVAPVSLADFAIVSQRAHLCTGTHDINHPDFPLKSRPISVGMHGWIAAEAFVGPGVTVGEGAVLGARGVAFRDLDAWTVYAGNPARAVKTRRLISRTAA</sequence>
<keyword evidence="3" id="KW-0812">Transmembrane</keyword>
<dbReference type="PANTHER" id="PTHR23416">
    <property type="entry name" value="SIALIC ACID SYNTHASE-RELATED"/>
    <property type="match status" value="1"/>
</dbReference>
<keyword evidence="2 4" id="KW-0808">Transferase</keyword>
<dbReference type="GO" id="GO:0008374">
    <property type="term" value="F:O-acyltransferase activity"/>
    <property type="evidence" value="ECO:0007669"/>
    <property type="project" value="TreeGrafter"/>
</dbReference>
<evidence type="ECO:0000313" key="5">
    <source>
        <dbReference type="Proteomes" id="UP000239434"/>
    </source>
</evidence>
<organism evidence="4 5">
    <name type="scientific">Phyllobacterium phragmitis</name>
    <dbReference type="NCBI Taxonomy" id="2670329"/>
    <lineage>
        <taxon>Bacteria</taxon>
        <taxon>Pseudomonadati</taxon>
        <taxon>Pseudomonadota</taxon>
        <taxon>Alphaproteobacteria</taxon>
        <taxon>Hyphomicrobiales</taxon>
        <taxon>Phyllobacteriaceae</taxon>
        <taxon>Phyllobacterium</taxon>
    </lineage>
</organism>
<feature type="transmembrane region" description="Helical" evidence="3">
    <location>
        <begin position="35"/>
        <end position="53"/>
    </location>
</feature>
<dbReference type="PANTHER" id="PTHR23416:SF23">
    <property type="entry name" value="ACETYLTRANSFERASE C18B11.09C-RELATED"/>
    <property type="match status" value="1"/>
</dbReference>
<evidence type="ECO:0000256" key="3">
    <source>
        <dbReference type="SAM" id="Phobius"/>
    </source>
</evidence>
<name>A0A2S9IM76_9HYPH</name>
<dbReference type="Proteomes" id="UP000239434">
    <property type="component" value="Unassembled WGS sequence"/>
</dbReference>
<proteinExistence type="inferred from homology"/>
<evidence type="ECO:0000313" key="4">
    <source>
        <dbReference type="EMBL" id="PRD41617.1"/>
    </source>
</evidence>
<keyword evidence="3" id="KW-1133">Transmembrane helix</keyword>
<dbReference type="RefSeq" id="WP_105743755.1">
    <property type="nucleotide sequence ID" value="NZ_PVBR01000018.1"/>
</dbReference>
<protein>
    <submittedName>
        <fullName evidence="4">Putative colanic acid biosynthesis acetyltransferase</fullName>
    </submittedName>
</protein>
<evidence type="ECO:0000256" key="1">
    <source>
        <dbReference type="ARBA" id="ARBA00007274"/>
    </source>
</evidence>
<dbReference type="EMBL" id="PVBR01000018">
    <property type="protein sequence ID" value="PRD41617.1"/>
    <property type="molecule type" value="Genomic_DNA"/>
</dbReference>
<dbReference type="InterPro" id="IPR051159">
    <property type="entry name" value="Hexapeptide_acetyltransf"/>
</dbReference>
<dbReference type="SUPFAM" id="SSF51161">
    <property type="entry name" value="Trimeric LpxA-like enzymes"/>
    <property type="match status" value="1"/>
</dbReference>
<dbReference type="Gene3D" id="2.160.10.10">
    <property type="entry name" value="Hexapeptide repeat proteins"/>
    <property type="match status" value="1"/>
</dbReference>
<dbReference type="GO" id="GO:0005829">
    <property type="term" value="C:cytosol"/>
    <property type="evidence" value="ECO:0007669"/>
    <property type="project" value="TreeGrafter"/>
</dbReference>
<dbReference type="InterPro" id="IPR011004">
    <property type="entry name" value="Trimer_LpxA-like_sf"/>
</dbReference>